<keyword evidence="4" id="KW-1185">Reference proteome</keyword>
<feature type="region of interest" description="Disordered" evidence="1">
    <location>
        <begin position="230"/>
        <end position="267"/>
    </location>
</feature>
<gene>
    <name evidence="3" type="ORF">CCAP1982_LOCUS20646</name>
</gene>
<evidence type="ECO:0000259" key="2">
    <source>
        <dbReference type="Pfam" id="PF13837"/>
    </source>
</evidence>
<dbReference type="Proteomes" id="UP000606786">
    <property type="component" value="Unassembled WGS sequence"/>
</dbReference>
<feature type="region of interest" description="Disordered" evidence="1">
    <location>
        <begin position="290"/>
        <end position="313"/>
    </location>
</feature>
<dbReference type="InterPro" id="IPR026095">
    <property type="entry name" value="Myb/SANT-like_DNA-bd_dom_prot"/>
</dbReference>
<dbReference type="PANTHER" id="PTHR22666">
    <property type="entry name" value="MYB_SANT-LIKE DNA-BINDING DOMAIN-CONTAINING PROTEIN 1"/>
    <property type="match status" value="1"/>
</dbReference>
<feature type="region of interest" description="Disordered" evidence="1">
    <location>
        <begin position="581"/>
        <end position="612"/>
    </location>
</feature>
<evidence type="ECO:0000256" key="1">
    <source>
        <dbReference type="SAM" id="MobiDB-lite"/>
    </source>
</evidence>
<dbReference type="PANTHER" id="PTHR22666:SF3">
    <property type="entry name" value="MYB_SANT-LIKE DNA-BINDING DOMAIN-CONTAINING PROTEIN 1"/>
    <property type="match status" value="1"/>
</dbReference>
<feature type="compositionally biased region" description="Acidic residues" evidence="1">
    <location>
        <begin position="253"/>
        <end position="267"/>
    </location>
</feature>
<name>A0A811VC55_CERCA</name>
<dbReference type="OrthoDB" id="691673at2759"/>
<protein>
    <submittedName>
        <fullName evidence="3">(Mediterranean fruit fly) hypothetical protein</fullName>
    </submittedName>
</protein>
<feature type="domain" description="Myb/SANT-like DNA-binding" evidence="2">
    <location>
        <begin position="42"/>
        <end position="133"/>
    </location>
</feature>
<reference evidence="3" key="1">
    <citation type="submission" date="2020-11" db="EMBL/GenBank/DDBJ databases">
        <authorList>
            <person name="Whitehead M."/>
        </authorList>
    </citation>
    <scope>NUCLEOTIDE SEQUENCE</scope>
    <source>
        <strain evidence="3">EGII</strain>
    </source>
</reference>
<dbReference type="GO" id="GO:0045893">
    <property type="term" value="P:positive regulation of DNA-templated transcription"/>
    <property type="evidence" value="ECO:0007669"/>
    <property type="project" value="TreeGrafter"/>
</dbReference>
<evidence type="ECO:0000313" key="3">
    <source>
        <dbReference type="EMBL" id="CAD7012561.1"/>
    </source>
</evidence>
<evidence type="ECO:0000313" key="4">
    <source>
        <dbReference type="Proteomes" id="UP000606786"/>
    </source>
</evidence>
<dbReference type="InterPro" id="IPR044822">
    <property type="entry name" value="Myb_DNA-bind_4"/>
</dbReference>
<feature type="compositionally biased region" description="Basic and acidic residues" evidence="1">
    <location>
        <begin position="600"/>
        <end position="612"/>
    </location>
</feature>
<sequence length="785" mass="86789">MSHKSSARLKLKRRSGEQWVSTNRVLNSISGSKKTSSIGRNPNFDTDETKLLIQLWGDPKVQRTLIIAHKKHAVLCDLAAKMQQYGYYRSPEEISTRVKNLKCFYNRLKKEIESGLASAGEPTWKHYAEMDAIMKRPIFSVRPNEVPPPSLKYQLEKAREEREERRQKIIEEGGTVSESDDGLDELVSLSNGKTTAKPDIDDGIIPDVEVDINDETFAAIASAAEKTVKSATKRRKLSKASDGSSEVCRELDEEHAEEMSSTDDNDLADVQVKEENESMDSEEFPLCRVGKRKSADAEKTKTTQKHNQASKLTTTSASAVIKEEPIDVDADDDNEIVPNTTTKPTLVDRLVETSSSIVIPVSSPMTIISSASNVSKVATTITSSAQSATQGKISLVPTNFLMQPKPPTPTALTPAIPTPQPLMPLHPPQIQLLPNALNATGTLQGGRILLSGTPGVGGVQTSASSTGFVATGPGGMKLLLVNADQTTTQIGATNAALGKTLLPQLSAALLQQQQQQQQKQQQQQLQAQQQQQLQQQQQQQQKQQQLQQQQQQEQQAQAQAQQLQKEQQQIQQQQQQQQQQKLKNEEEAKARAANKRQQKLLHEKQRREELISRKEAASMRILLRHIYNAQTENNDIQHQRLALERERFEFERNSVERFFAELPKLFSQQQQQQQQQTQVLQQQQQQVAAAMQAHTQQMRMNPPKLVFTTSMPGGTSLASVAGVPSGTTILTPAKLTTSALPKLAPAPTAVITQTPTLTVPVSEAVVSGTQSLDVQLVTPKVENDE</sequence>
<dbReference type="GO" id="GO:0016604">
    <property type="term" value="C:nuclear body"/>
    <property type="evidence" value="ECO:0007669"/>
    <property type="project" value="TreeGrafter"/>
</dbReference>
<proteinExistence type="predicted"/>
<dbReference type="AlphaFoldDB" id="A0A811VC55"/>
<dbReference type="EMBL" id="CAJHJT010000056">
    <property type="protein sequence ID" value="CAD7012561.1"/>
    <property type="molecule type" value="Genomic_DNA"/>
</dbReference>
<dbReference type="Pfam" id="PF13837">
    <property type="entry name" value="Myb_DNA-bind_4"/>
    <property type="match status" value="1"/>
</dbReference>
<comment type="caution">
    <text evidence="3">The sequence shown here is derived from an EMBL/GenBank/DDBJ whole genome shotgun (WGS) entry which is preliminary data.</text>
</comment>
<accession>A0A811VC55</accession>
<organism evidence="3 4">
    <name type="scientific">Ceratitis capitata</name>
    <name type="common">Mediterranean fruit fly</name>
    <name type="synonym">Tephritis capitata</name>
    <dbReference type="NCBI Taxonomy" id="7213"/>
    <lineage>
        <taxon>Eukaryota</taxon>
        <taxon>Metazoa</taxon>
        <taxon>Ecdysozoa</taxon>
        <taxon>Arthropoda</taxon>
        <taxon>Hexapoda</taxon>
        <taxon>Insecta</taxon>
        <taxon>Pterygota</taxon>
        <taxon>Neoptera</taxon>
        <taxon>Endopterygota</taxon>
        <taxon>Diptera</taxon>
        <taxon>Brachycera</taxon>
        <taxon>Muscomorpha</taxon>
        <taxon>Tephritoidea</taxon>
        <taxon>Tephritidae</taxon>
        <taxon>Ceratitis</taxon>
        <taxon>Ceratitis</taxon>
    </lineage>
</organism>
<dbReference type="Gene3D" id="1.10.10.60">
    <property type="entry name" value="Homeodomain-like"/>
    <property type="match status" value="1"/>
</dbReference>